<dbReference type="EMBL" id="QVTE01000033">
    <property type="protein sequence ID" value="RFU68509.1"/>
    <property type="molecule type" value="Genomic_DNA"/>
</dbReference>
<protein>
    <submittedName>
        <fullName evidence="2">Uncharacterized protein</fullName>
    </submittedName>
</protein>
<sequence length="202" mass="22932">MDGLFFYWLSWIAVIILLFFTSKSWRFRFPLLIHLFVLMVVARYQINASELSINLSVIYIFIAVFIHIRRLRFMQLAGFVVSVFTASMAYCCFQLYSILDPVWLLFDKSWLLAISLNYLSLLLFSAKSIRVVGLMAGMALGDIMTAILLSKVSMPYSAGSFSWLDDAALSLGLATAGIMLGYASRLLQAQTIQMQKERPGYE</sequence>
<reference evidence="2 3" key="1">
    <citation type="submission" date="2018-08" db="EMBL/GenBank/DDBJ databases">
        <title>Bacillus chawlae sp. nov., Bacillus glennii sp. nov., and Bacillus saganii sp. nov. Isolated from the Vehicle Assembly Building at Kennedy Space Center where the Viking Spacecraft were Assembled.</title>
        <authorList>
            <person name="Seuylemezian A."/>
            <person name="Vaishampayan P."/>
        </authorList>
    </citation>
    <scope>NUCLEOTIDE SEQUENCE [LARGE SCALE GENOMIC DNA]</scope>
    <source>
        <strain evidence="2 3">V47-23a</strain>
    </source>
</reference>
<dbReference type="Proteomes" id="UP000264541">
    <property type="component" value="Unassembled WGS sequence"/>
</dbReference>
<feature type="transmembrane region" description="Helical" evidence="1">
    <location>
        <begin position="29"/>
        <end position="46"/>
    </location>
</feature>
<keyword evidence="3" id="KW-1185">Reference proteome</keyword>
<feature type="transmembrane region" description="Helical" evidence="1">
    <location>
        <begin position="6"/>
        <end position="22"/>
    </location>
</feature>
<feature type="transmembrane region" description="Helical" evidence="1">
    <location>
        <begin position="102"/>
        <end position="124"/>
    </location>
</feature>
<feature type="transmembrane region" description="Helical" evidence="1">
    <location>
        <begin position="76"/>
        <end position="96"/>
    </location>
</feature>
<dbReference type="OrthoDB" id="2965169at2"/>
<dbReference type="AlphaFoldDB" id="A0A372LNE8"/>
<proteinExistence type="predicted"/>
<accession>A0A372LNE8</accession>
<gene>
    <name evidence="2" type="ORF">D0469_12290</name>
</gene>
<keyword evidence="1" id="KW-0812">Transmembrane</keyword>
<evidence type="ECO:0000313" key="3">
    <source>
        <dbReference type="Proteomes" id="UP000264541"/>
    </source>
</evidence>
<dbReference type="PIRSF" id="PIRSF036710">
    <property type="entry name" value="YphA_Bacsu"/>
    <property type="match status" value="1"/>
</dbReference>
<feature type="transmembrane region" description="Helical" evidence="1">
    <location>
        <begin position="52"/>
        <end position="69"/>
    </location>
</feature>
<keyword evidence="1" id="KW-1133">Transmembrane helix</keyword>
<keyword evidence="1" id="KW-0472">Membrane</keyword>
<dbReference type="InterPro" id="IPR014617">
    <property type="entry name" value="YphA_Bacsu"/>
</dbReference>
<feature type="transmembrane region" description="Helical" evidence="1">
    <location>
        <begin position="169"/>
        <end position="187"/>
    </location>
</feature>
<evidence type="ECO:0000313" key="2">
    <source>
        <dbReference type="EMBL" id="RFU68509.1"/>
    </source>
</evidence>
<dbReference type="Pfam" id="PF24124">
    <property type="entry name" value="YphA"/>
    <property type="match status" value="1"/>
</dbReference>
<feature type="transmembrane region" description="Helical" evidence="1">
    <location>
        <begin position="131"/>
        <end position="149"/>
    </location>
</feature>
<name>A0A372LNE8_9BACI</name>
<comment type="caution">
    <text evidence="2">The sequence shown here is derived from an EMBL/GenBank/DDBJ whole genome shotgun (WGS) entry which is preliminary data.</text>
</comment>
<evidence type="ECO:0000256" key="1">
    <source>
        <dbReference type="SAM" id="Phobius"/>
    </source>
</evidence>
<dbReference type="RefSeq" id="WP_117327033.1">
    <property type="nucleotide sequence ID" value="NZ_QVTE01000033.1"/>
</dbReference>
<organism evidence="2 3">
    <name type="scientific">Peribacillus saganii</name>
    <dbReference type="NCBI Taxonomy" id="2303992"/>
    <lineage>
        <taxon>Bacteria</taxon>
        <taxon>Bacillati</taxon>
        <taxon>Bacillota</taxon>
        <taxon>Bacilli</taxon>
        <taxon>Bacillales</taxon>
        <taxon>Bacillaceae</taxon>
        <taxon>Peribacillus</taxon>
    </lineage>
</organism>